<gene>
    <name evidence="3" type="ORF">E4Q23_17160</name>
</gene>
<comment type="caution">
    <text evidence="3">The sequence shown here is derived from an EMBL/GenBank/DDBJ whole genome shotgun (WGS) entry which is preliminary data.</text>
</comment>
<feature type="region of interest" description="Disordered" evidence="1">
    <location>
        <begin position="757"/>
        <end position="787"/>
    </location>
</feature>
<dbReference type="Gene3D" id="3.90.1580.10">
    <property type="entry name" value="paralog of FGE (formylglycine-generating enzyme)"/>
    <property type="match status" value="1"/>
</dbReference>
<evidence type="ECO:0000313" key="4">
    <source>
        <dbReference type="Proteomes" id="UP000749010"/>
    </source>
</evidence>
<dbReference type="RefSeq" id="WP_169067800.1">
    <property type="nucleotide sequence ID" value="NZ_SPMY01000053.1"/>
</dbReference>
<dbReference type="InterPro" id="IPR051043">
    <property type="entry name" value="Sulfatase_Mod_Factor_Kinase"/>
</dbReference>
<sequence>MSWLQPTPFEQDLVSDVRRRWPEIVPLARLLSLATRIEPLLLRNARLQFIPGSATEIESQLWFSPLIGARSSGEVILHAGVARLLANELRAADQPPFDQVSDFTRRHSRHWSPEDRLEQDLRLAALLDDQPAIEQGLQDMLKRIHDEADEEQRIRLARWSRRSLASVAGAGSTLAEARLLTQYASCSLGASSSLAAGNAAAPATLPGWLNGKLPKPFRPARLAVSLHWDADSRRLVLHCRAASAGEPAIELPTPLPVNLHVQSEGAPSGTWQVVGADTRVALPLIAERILLTTSDGRRYELHAELPTEVVPGAPPSTTTALYLSHLAADREQASRIADWLARQGIRLQLIEEESLSTAAATEGDQDGPIRLLRLWTRAAQAYWAEKTGSDALPGPRAALLRTEALAAPPPGQGAERLLDLLDWQQPEKSEEARNFLGQLRAWLADEQPPPAPDVDKLGERSEGGEGGEGGGEAEALLAELADPKTPPPRRLEIGDRLDEIGDPRRGVGVREFVLADAAPRPAEPAAETLPPEVHQLLDELERIETIPPRRLAIGDRLAEIGDPRAGVGLDERGLPALDWVDIPGGEFIYQNGEKRRLPTFRMARYPITNVQYQAFIDAGGYNGKGTSAWWRDLKQAKAEQSSWSQANRPRSDVNWYEAVAFSRWLSAQLGYEVRLPSEEEWERATRGRDGREYPWGKDYRTGYSNINEKELKAGEWSLQQTTAVGVYPQGASTEGVLDLAGNVWEWCLDKYGSPGKVEADTSDDSRVARGGSWGYGPGDARGSRRSGLLPDFHLNDRGFRLVSSAPIA</sequence>
<dbReference type="PANTHER" id="PTHR23150:SF19">
    <property type="entry name" value="FORMYLGLYCINE-GENERATING ENZYME"/>
    <property type="match status" value="1"/>
</dbReference>
<name>A0ABX1U0P8_9PROT</name>
<dbReference type="Proteomes" id="UP000749010">
    <property type="component" value="Unassembled WGS sequence"/>
</dbReference>
<evidence type="ECO:0000259" key="2">
    <source>
        <dbReference type="Pfam" id="PF03781"/>
    </source>
</evidence>
<dbReference type="EMBL" id="SPMY01000053">
    <property type="protein sequence ID" value="NMQ29338.1"/>
    <property type="molecule type" value="Genomic_DNA"/>
</dbReference>
<reference evidence="3 4" key="1">
    <citation type="submission" date="2019-03" db="EMBL/GenBank/DDBJ databases">
        <title>Metabolic reconstructions from genomes of highly enriched 'Candidatus Accumulibacter' and 'Candidatus Competibacter' bioreactor populations.</title>
        <authorList>
            <person name="Annavajhala M.K."/>
            <person name="Welles L."/>
            <person name="Abbas B."/>
            <person name="Sorokin D."/>
            <person name="Park H."/>
            <person name="Van Loosdrecht M."/>
            <person name="Chandran K."/>
        </authorList>
    </citation>
    <scope>NUCLEOTIDE SEQUENCE [LARGE SCALE GENOMIC DNA]</scope>
    <source>
        <strain evidence="3 4">SBR_S</strain>
    </source>
</reference>
<evidence type="ECO:0000256" key="1">
    <source>
        <dbReference type="SAM" id="MobiDB-lite"/>
    </source>
</evidence>
<protein>
    <recommendedName>
        <fullName evidence="2">Sulfatase-modifying factor enzyme-like domain-containing protein</fullName>
    </recommendedName>
</protein>
<dbReference type="InterPro" id="IPR005532">
    <property type="entry name" value="SUMF_dom"/>
</dbReference>
<dbReference type="InterPro" id="IPR016187">
    <property type="entry name" value="CTDL_fold"/>
</dbReference>
<proteinExistence type="predicted"/>
<dbReference type="Pfam" id="PF03781">
    <property type="entry name" value="FGE-sulfatase"/>
    <property type="match status" value="1"/>
</dbReference>
<feature type="region of interest" description="Disordered" evidence="1">
    <location>
        <begin position="445"/>
        <end position="471"/>
    </location>
</feature>
<keyword evidence="4" id="KW-1185">Reference proteome</keyword>
<evidence type="ECO:0000313" key="3">
    <source>
        <dbReference type="EMBL" id="NMQ29338.1"/>
    </source>
</evidence>
<dbReference type="SUPFAM" id="SSF56436">
    <property type="entry name" value="C-type lectin-like"/>
    <property type="match status" value="1"/>
</dbReference>
<feature type="compositionally biased region" description="Basic and acidic residues" evidence="1">
    <location>
        <begin position="453"/>
        <end position="463"/>
    </location>
</feature>
<feature type="domain" description="Sulfatase-modifying factor enzyme-like" evidence="2">
    <location>
        <begin position="578"/>
        <end position="802"/>
    </location>
</feature>
<organism evidence="3 4">
    <name type="scientific">Candidatus Accumulibacter phosphatis</name>
    <dbReference type="NCBI Taxonomy" id="327160"/>
    <lineage>
        <taxon>Bacteria</taxon>
        <taxon>Pseudomonadati</taxon>
        <taxon>Pseudomonadota</taxon>
        <taxon>Betaproteobacteria</taxon>
        <taxon>Candidatus Accumulibacter</taxon>
    </lineage>
</organism>
<feature type="compositionally biased region" description="Basic and acidic residues" evidence="1">
    <location>
        <begin position="757"/>
        <end position="767"/>
    </location>
</feature>
<accession>A0ABX1U0P8</accession>
<dbReference type="InterPro" id="IPR042095">
    <property type="entry name" value="SUMF_sf"/>
</dbReference>
<dbReference type="PANTHER" id="PTHR23150">
    <property type="entry name" value="SULFATASE MODIFYING FACTOR 1, 2"/>
    <property type="match status" value="1"/>
</dbReference>